<comment type="caution">
    <text evidence="2">The sequence shown here is derived from an EMBL/GenBank/DDBJ whole genome shotgun (WGS) entry which is preliminary data.</text>
</comment>
<evidence type="ECO:0000259" key="1">
    <source>
        <dbReference type="PROSITE" id="PS51186"/>
    </source>
</evidence>
<proteinExistence type="predicted"/>
<sequence>MKQAYPPFAAASLRLRLLAEADLPSTLAWRNRDGARQQFGTADVLQWEQHAGWFTRYLDKADDLVFIVEDAATHSRIGQVAIYGIDAGTSKAEIGRFVVAPEFQGQGLMRQGIEALMGFAREVLGLASVYLLVRDTNERAHRLYVQLGFSEVSRADGMITMERSINDHV</sequence>
<dbReference type="RefSeq" id="WP_211609363.1">
    <property type="nucleotide sequence ID" value="NZ_CAJNBK010000001.1"/>
</dbReference>
<name>A0ABM8QGQ6_9BURK</name>
<evidence type="ECO:0000313" key="2">
    <source>
        <dbReference type="EMBL" id="CAE6696247.1"/>
    </source>
</evidence>
<reference evidence="2 3" key="1">
    <citation type="submission" date="2021-02" db="EMBL/GenBank/DDBJ databases">
        <authorList>
            <person name="Vanwijnsberghe S."/>
        </authorList>
    </citation>
    <scope>NUCLEOTIDE SEQUENCE [LARGE SCALE GENOMIC DNA]</scope>
    <source>
        <strain evidence="2 3">LMG 31837</strain>
    </source>
</reference>
<protein>
    <recommendedName>
        <fullName evidence="1">N-acetyltransferase domain-containing protein</fullName>
    </recommendedName>
</protein>
<gene>
    <name evidence="2" type="ORF">R69888_00481</name>
</gene>
<dbReference type="Gene3D" id="3.40.630.30">
    <property type="match status" value="1"/>
</dbReference>
<evidence type="ECO:0000313" key="3">
    <source>
        <dbReference type="Proteomes" id="UP000672526"/>
    </source>
</evidence>
<dbReference type="CDD" id="cd04301">
    <property type="entry name" value="NAT_SF"/>
    <property type="match status" value="1"/>
</dbReference>
<dbReference type="InterPro" id="IPR016181">
    <property type="entry name" value="Acyl_CoA_acyltransferase"/>
</dbReference>
<dbReference type="PANTHER" id="PTHR43415:SF3">
    <property type="entry name" value="GNAT-FAMILY ACETYLTRANSFERASE"/>
    <property type="match status" value="1"/>
</dbReference>
<dbReference type="PANTHER" id="PTHR43415">
    <property type="entry name" value="SPERMIDINE N(1)-ACETYLTRANSFERASE"/>
    <property type="match status" value="1"/>
</dbReference>
<dbReference type="InterPro" id="IPR000182">
    <property type="entry name" value="GNAT_dom"/>
</dbReference>
<accession>A0ABM8QGQ6</accession>
<dbReference type="Pfam" id="PF13302">
    <property type="entry name" value="Acetyltransf_3"/>
    <property type="match status" value="1"/>
</dbReference>
<dbReference type="PROSITE" id="PS51186">
    <property type="entry name" value="GNAT"/>
    <property type="match status" value="1"/>
</dbReference>
<organism evidence="2 3">
    <name type="scientific">Paraburkholderia haematera</name>
    <dbReference type="NCBI Taxonomy" id="2793077"/>
    <lineage>
        <taxon>Bacteria</taxon>
        <taxon>Pseudomonadati</taxon>
        <taxon>Pseudomonadota</taxon>
        <taxon>Betaproteobacteria</taxon>
        <taxon>Burkholderiales</taxon>
        <taxon>Burkholderiaceae</taxon>
        <taxon>Paraburkholderia</taxon>
    </lineage>
</organism>
<dbReference type="EMBL" id="CAJNBK010000001">
    <property type="protein sequence ID" value="CAE6696247.1"/>
    <property type="molecule type" value="Genomic_DNA"/>
</dbReference>
<feature type="domain" description="N-acetyltransferase" evidence="1">
    <location>
        <begin position="13"/>
        <end position="166"/>
    </location>
</feature>
<dbReference type="Proteomes" id="UP000672526">
    <property type="component" value="Unassembled WGS sequence"/>
</dbReference>
<dbReference type="SUPFAM" id="SSF55729">
    <property type="entry name" value="Acyl-CoA N-acyltransferases (Nat)"/>
    <property type="match status" value="1"/>
</dbReference>
<keyword evidence="3" id="KW-1185">Reference proteome</keyword>